<dbReference type="GO" id="GO:0005886">
    <property type="term" value="C:plasma membrane"/>
    <property type="evidence" value="ECO:0007669"/>
    <property type="project" value="UniProtKB-SubCell"/>
</dbReference>
<evidence type="ECO:0000259" key="8">
    <source>
        <dbReference type="Pfam" id="PF00924"/>
    </source>
</evidence>
<evidence type="ECO:0000313" key="12">
    <source>
        <dbReference type="Proteomes" id="UP000029554"/>
    </source>
</evidence>
<comment type="subcellular location">
    <subcellularLocation>
        <location evidence="1">Cell membrane</location>
        <topology evidence="1">Multi-pass membrane protein</topology>
    </subcellularLocation>
</comment>
<dbReference type="PANTHER" id="PTHR30221:SF1">
    <property type="entry name" value="SMALL-CONDUCTANCE MECHANOSENSITIVE CHANNEL"/>
    <property type="match status" value="1"/>
</dbReference>
<dbReference type="InterPro" id="IPR023408">
    <property type="entry name" value="MscS_beta-dom_sf"/>
</dbReference>
<dbReference type="Pfam" id="PF00924">
    <property type="entry name" value="MS_channel_2nd"/>
    <property type="match status" value="1"/>
</dbReference>
<dbReference type="OrthoDB" id="9809206at2"/>
<keyword evidence="12" id="KW-1185">Reference proteome</keyword>
<dbReference type="GO" id="GO:0008381">
    <property type="term" value="F:mechanosensitive monoatomic ion channel activity"/>
    <property type="evidence" value="ECO:0007669"/>
    <property type="project" value="InterPro"/>
</dbReference>
<dbReference type="InterPro" id="IPR010920">
    <property type="entry name" value="LSM_dom_sf"/>
</dbReference>
<comment type="caution">
    <text evidence="11">The sequence shown here is derived from an EMBL/GenBank/DDBJ whole genome shotgun (WGS) entry which is preliminary data.</text>
</comment>
<reference evidence="11 12" key="1">
    <citation type="submission" date="2014-09" db="EMBL/GenBank/DDBJ databases">
        <title>Whole Genome Shotgun of Flavobacterium aquatile LMG 4008.</title>
        <authorList>
            <person name="Gale A.N."/>
            <person name="Pipes S.E."/>
            <person name="Newman J.D."/>
        </authorList>
    </citation>
    <scope>NUCLEOTIDE SEQUENCE [LARGE SCALE GENOMIC DNA]</scope>
    <source>
        <strain evidence="11 12">LMG 4008</strain>
    </source>
</reference>
<evidence type="ECO:0000256" key="6">
    <source>
        <dbReference type="ARBA" id="ARBA00023136"/>
    </source>
</evidence>
<dbReference type="InterPro" id="IPR011014">
    <property type="entry name" value="MscS_channel_TM-2"/>
</dbReference>
<feature type="transmembrane region" description="Helical" evidence="7">
    <location>
        <begin position="27"/>
        <end position="44"/>
    </location>
</feature>
<feature type="domain" description="Mechanosensitive ion channel MscS" evidence="8">
    <location>
        <begin position="110"/>
        <end position="175"/>
    </location>
</feature>
<dbReference type="Gene3D" id="1.10.287.1260">
    <property type="match status" value="1"/>
</dbReference>
<feature type="domain" description="Mechanosensitive ion channel transmembrane helices 2/3" evidence="10">
    <location>
        <begin position="69"/>
        <end position="108"/>
    </location>
</feature>
<organism evidence="11 12">
    <name type="scientific">Flavobacterium aquatile LMG 4008 = ATCC 11947</name>
    <dbReference type="NCBI Taxonomy" id="1453498"/>
    <lineage>
        <taxon>Bacteria</taxon>
        <taxon>Pseudomonadati</taxon>
        <taxon>Bacteroidota</taxon>
        <taxon>Flavobacteriia</taxon>
        <taxon>Flavobacteriales</taxon>
        <taxon>Flavobacteriaceae</taxon>
        <taxon>Flavobacterium</taxon>
    </lineage>
</organism>
<dbReference type="AlphaFoldDB" id="A0A095SXB7"/>
<gene>
    <name evidence="11" type="ORF">LG45_06100</name>
</gene>
<sequence length="273" mass="30224">MKTLEISSLSQYIREFVKILIDYSPKLISAFLILFIGLYAIRIINRLVKKIMVQRELDPTLSKFLADILLWILRVLLFVTFISKLGIETSSFVAILGAAGLAVGLSLQGSLSNFAGGMLIILFKPFRVGDTIEAQGVVGTVTEIQIFVTKLISANNQTILIPNGILSNGIITNFSVAGMRRIDLVFSLSYDTDIKLAKEMVMQVMENHPLVLKNPEPIVMVKALTDNAIHLAIRPWTNNENFGIVSSDILQDCKTAFDNAGIVIQPFVRDNPK</sequence>
<protein>
    <submittedName>
        <fullName evidence="11">Mechanosensitive ion channel protein</fullName>
    </submittedName>
</protein>
<evidence type="ECO:0000256" key="4">
    <source>
        <dbReference type="ARBA" id="ARBA00022692"/>
    </source>
</evidence>
<dbReference type="SUPFAM" id="SSF50182">
    <property type="entry name" value="Sm-like ribonucleoproteins"/>
    <property type="match status" value="1"/>
</dbReference>
<dbReference type="Pfam" id="PF21082">
    <property type="entry name" value="MS_channel_3rd"/>
    <property type="match status" value="1"/>
</dbReference>
<evidence type="ECO:0000256" key="7">
    <source>
        <dbReference type="SAM" id="Phobius"/>
    </source>
</evidence>
<dbReference type="SUPFAM" id="SSF82689">
    <property type="entry name" value="Mechanosensitive channel protein MscS (YggB), C-terminal domain"/>
    <property type="match status" value="1"/>
</dbReference>
<comment type="similarity">
    <text evidence="2">Belongs to the MscS (TC 1.A.23) family.</text>
</comment>
<dbReference type="RefSeq" id="WP_035125305.1">
    <property type="nucleotide sequence ID" value="NZ_JRHH01000002.1"/>
</dbReference>
<keyword evidence="3" id="KW-1003">Cell membrane</keyword>
<evidence type="ECO:0000256" key="1">
    <source>
        <dbReference type="ARBA" id="ARBA00004651"/>
    </source>
</evidence>
<dbReference type="STRING" id="1453498.LG45_06100"/>
<evidence type="ECO:0000259" key="10">
    <source>
        <dbReference type="Pfam" id="PF21088"/>
    </source>
</evidence>
<evidence type="ECO:0000256" key="5">
    <source>
        <dbReference type="ARBA" id="ARBA00022989"/>
    </source>
</evidence>
<feature type="domain" description="Mechanosensitive ion channel MscS C-terminal" evidence="9">
    <location>
        <begin position="182"/>
        <end position="264"/>
    </location>
</feature>
<dbReference type="InterPro" id="IPR049142">
    <property type="entry name" value="MS_channel_1st"/>
</dbReference>
<dbReference type="InterPro" id="IPR008910">
    <property type="entry name" value="MSC_TM_helix"/>
</dbReference>
<dbReference type="InterPro" id="IPR006685">
    <property type="entry name" value="MscS_channel_2nd"/>
</dbReference>
<feature type="transmembrane region" description="Helical" evidence="7">
    <location>
        <begin position="64"/>
        <end position="87"/>
    </location>
</feature>
<name>A0A095SXB7_9FLAO</name>
<evidence type="ECO:0000256" key="3">
    <source>
        <dbReference type="ARBA" id="ARBA00022475"/>
    </source>
</evidence>
<evidence type="ECO:0000256" key="2">
    <source>
        <dbReference type="ARBA" id="ARBA00008017"/>
    </source>
</evidence>
<dbReference type="SUPFAM" id="SSF82861">
    <property type="entry name" value="Mechanosensitive channel protein MscS (YggB), transmembrane region"/>
    <property type="match status" value="1"/>
</dbReference>
<dbReference type="PANTHER" id="PTHR30221">
    <property type="entry name" value="SMALL-CONDUCTANCE MECHANOSENSITIVE CHANNEL"/>
    <property type="match status" value="1"/>
</dbReference>
<dbReference type="Pfam" id="PF21088">
    <property type="entry name" value="MS_channel_1st"/>
    <property type="match status" value="1"/>
</dbReference>
<dbReference type="EMBL" id="JRHH01000002">
    <property type="protein sequence ID" value="KGD69202.1"/>
    <property type="molecule type" value="Genomic_DNA"/>
</dbReference>
<keyword evidence="4 7" id="KW-0812">Transmembrane</keyword>
<dbReference type="InterPro" id="IPR049278">
    <property type="entry name" value="MS_channel_C"/>
</dbReference>
<keyword evidence="6 7" id="KW-0472">Membrane</keyword>
<feature type="transmembrane region" description="Helical" evidence="7">
    <location>
        <begin position="93"/>
        <end position="123"/>
    </location>
</feature>
<dbReference type="Pfam" id="PF05552">
    <property type="entry name" value="MS_channel_1st_1"/>
    <property type="match status" value="1"/>
</dbReference>
<dbReference type="Gene3D" id="2.30.30.60">
    <property type="match status" value="1"/>
</dbReference>
<dbReference type="eggNOG" id="COG0668">
    <property type="taxonomic scope" value="Bacteria"/>
</dbReference>
<dbReference type="Gene3D" id="3.30.70.100">
    <property type="match status" value="1"/>
</dbReference>
<dbReference type="InterPro" id="IPR045275">
    <property type="entry name" value="MscS_archaea/bacteria_type"/>
</dbReference>
<proteinExistence type="inferred from homology"/>
<accession>A0A095SXB7</accession>
<dbReference type="InterPro" id="IPR011066">
    <property type="entry name" value="MscS_channel_C_sf"/>
</dbReference>
<dbReference type="Proteomes" id="UP000029554">
    <property type="component" value="Unassembled WGS sequence"/>
</dbReference>
<evidence type="ECO:0000259" key="9">
    <source>
        <dbReference type="Pfam" id="PF21082"/>
    </source>
</evidence>
<keyword evidence="5 7" id="KW-1133">Transmembrane helix</keyword>
<evidence type="ECO:0000313" key="11">
    <source>
        <dbReference type="EMBL" id="KGD69202.1"/>
    </source>
</evidence>